<keyword evidence="2" id="KW-0687">Ribonucleoprotein</keyword>
<evidence type="ECO:0000313" key="2">
    <source>
        <dbReference type="EMBL" id="RJG19243.1"/>
    </source>
</evidence>
<evidence type="ECO:0000313" key="3">
    <source>
        <dbReference type="Proteomes" id="UP000266177"/>
    </source>
</evidence>
<name>A0A3A3GA80_PANTH</name>
<organism evidence="2 3">
    <name type="scientific">Paenibacillus thiaminolyticus</name>
    <name type="common">Bacillus thiaminolyticus</name>
    <dbReference type="NCBI Taxonomy" id="49283"/>
    <lineage>
        <taxon>Bacteria</taxon>
        <taxon>Bacillati</taxon>
        <taxon>Bacillota</taxon>
        <taxon>Bacilli</taxon>
        <taxon>Bacillales</taxon>
        <taxon>Paenibacillaceae</taxon>
        <taxon>Paenibacillus</taxon>
    </lineage>
</organism>
<reference evidence="2 3" key="1">
    <citation type="submission" date="2018-09" db="EMBL/GenBank/DDBJ databases">
        <title>Paenibacillus SK2017-BO5.</title>
        <authorList>
            <person name="Piskunova J.V."/>
            <person name="Dubiley S.A."/>
            <person name="Severinov K.V."/>
        </authorList>
    </citation>
    <scope>NUCLEOTIDE SEQUENCE [LARGE SCALE GENOMIC DNA]</scope>
    <source>
        <strain evidence="2 3">BO5</strain>
    </source>
</reference>
<dbReference type="PRINTS" id="PR00884">
    <property type="entry name" value="RIBOSOMALHS6"/>
</dbReference>
<sequence length="86" mass="9204">MSYDKGLQDEKKIKIGTKQTLKVVEQGLAAEVYVAEDADARVTSKIIALCEKQGIKLTYVETMRELGKACGIEVGAAAVAVVNTDS</sequence>
<dbReference type="Pfam" id="PF01248">
    <property type="entry name" value="Ribosomal_L7Ae"/>
    <property type="match status" value="1"/>
</dbReference>
<protein>
    <submittedName>
        <fullName evidence="2">50S ribosomal protein L7ae-like protein</fullName>
    </submittedName>
</protein>
<comment type="caution">
    <text evidence="2">The sequence shown here is derived from an EMBL/GenBank/DDBJ whole genome shotgun (WGS) entry which is preliminary data.</text>
</comment>
<dbReference type="Proteomes" id="UP000266177">
    <property type="component" value="Unassembled WGS sequence"/>
</dbReference>
<dbReference type="RefSeq" id="WP_119796189.1">
    <property type="nucleotide sequence ID" value="NZ_QYZD01000038.1"/>
</dbReference>
<dbReference type="InterPro" id="IPR029064">
    <property type="entry name" value="Ribosomal_eL30-like_sf"/>
</dbReference>
<dbReference type="EMBL" id="QYZD01000038">
    <property type="protein sequence ID" value="RJG19243.1"/>
    <property type="molecule type" value="Genomic_DNA"/>
</dbReference>
<dbReference type="OrthoDB" id="2353623at2"/>
<dbReference type="InterPro" id="IPR004038">
    <property type="entry name" value="Ribosomal_eL8/eL30/eS12/Gad45"/>
</dbReference>
<gene>
    <name evidence="2" type="ORF">DQX05_25700</name>
</gene>
<proteinExistence type="predicted"/>
<evidence type="ECO:0000259" key="1">
    <source>
        <dbReference type="Pfam" id="PF01248"/>
    </source>
</evidence>
<keyword evidence="2" id="KW-0689">Ribosomal protein</keyword>
<accession>A0A3A3GA80</accession>
<feature type="domain" description="Ribosomal protein eL8/eL30/eS12/Gadd45" evidence="1">
    <location>
        <begin position="7"/>
        <end position="84"/>
    </location>
</feature>
<dbReference type="AlphaFoldDB" id="A0A3A3GA80"/>
<dbReference type="SUPFAM" id="SSF55315">
    <property type="entry name" value="L30e-like"/>
    <property type="match status" value="1"/>
</dbReference>
<dbReference type="Gene3D" id="3.30.1330.30">
    <property type="match status" value="1"/>
</dbReference>
<dbReference type="GO" id="GO:0005840">
    <property type="term" value="C:ribosome"/>
    <property type="evidence" value="ECO:0007669"/>
    <property type="project" value="UniProtKB-KW"/>
</dbReference>